<keyword evidence="4" id="KW-0408">Iron</keyword>
<dbReference type="AlphaFoldDB" id="A0A0S7BSL2"/>
<keyword evidence="8" id="KW-1185">Reference proteome</keyword>
<dbReference type="Pfam" id="PF04055">
    <property type="entry name" value="Radical_SAM"/>
    <property type="match status" value="1"/>
</dbReference>
<evidence type="ECO:0000259" key="6">
    <source>
        <dbReference type="PROSITE" id="PS51918"/>
    </source>
</evidence>
<evidence type="ECO:0000313" key="7">
    <source>
        <dbReference type="EMBL" id="GAP43786.1"/>
    </source>
</evidence>
<feature type="domain" description="Radical SAM core" evidence="6">
    <location>
        <begin position="86"/>
        <end position="311"/>
    </location>
</feature>
<dbReference type="PANTHER" id="PTHR43273:SF8">
    <property type="entry name" value="RADICAL SAM DOMAIN PROTEIN"/>
    <property type="match status" value="1"/>
</dbReference>
<reference evidence="7" key="1">
    <citation type="journal article" date="2015" name="Genome Announc.">
        <title>Draft Genome Sequence of Bacteroidales Strain TBC1, a Novel Isolate from a Methanogenic Wastewater Treatment System.</title>
        <authorList>
            <person name="Tourlousse D.M."/>
            <person name="Matsuura N."/>
            <person name="Sun L."/>
            <person name="Toyonaga M."/>
            <person name="Kuroda K."/>
            <person name="Ohashi A."/>
            <person name="Cruz R."/>
            <person name="Yamaguchi T."/>
            <person name="Sekiguchi Y."/>
        </authorList>
    </citation>
    <scope>NUCLEOTIDE SEQUENCE [LARGE SCALE GENOMIC DNA]</scope>
    <source>
        <strain evidence="7">TBC1</strain>
    </source>
</reference>
<evidence type="ECO:0000256" key="3">
    <source>
        <dbReference type="ARBA" id="ARBA00022723"/>
    </source>
</evidence>
<protein>
    <submittedName>
        <fullName evidence="7">Sulfatase maturation enzyme AslB, radical SAM superfamily</fullName>
    </submittedName>
</protein>
<name>A0A0S7BSL2_9BACT</name>
<evidence type="ECO:0000256" key="2">
    <source>
        <dbReference type="ARBA" id="ARBA00022691"/>
    </source>
</evidence>
<dbReference type="GO" id="GO:0051536">
    <property type="term" value="F:iron-sulfur cluster binding"/>
    <property type="evidence" value="ECO:0007669"/>
    <property type="project" value="UniProtKB-KW"/>
</dbReference>
<proteinExistence type="predicted"/>
<keyword evidence="2" id="KW-0949">S-adenosyl-L-methionine</keyword>
<dbReference type="InterPro" id="IPR013785">
    <property type="entry name" value="Aldolase_TIM"/>
</dbReference>
<keyword evidence="3" id="KW-0479">Metal-binding</keyword>
<dbReference type="Gene3D" id="3.20.20.70">
    <property type="entry name" value="Aldolase class I"/>
    <property type="match status" value="1"/>
</dbReference>
<dbReference type="RefSeq" id="WP_062041480.1">
    <property type="nucleotide sequence ID" value="NZ_DF968182.1"/>
</dbReference>
<evidence type="ECO:0000313" key="8">
    <source>
        <dbReference type="Proteomes" id="UP000053091"/>
    </source>
</evidence>
<dbReference type="PANTHER" id="PTHR43273">
    <property type="entry name" value="ANAEROBIC SULFATASE-MATURATING ENZYME HOMOLOG ASLB-RELATED"/>
    <property type="match status" value="1"/>
</dbReference>
<accession>A0A0S7BSL2</accession>
<dbReference type="EMBL" id="DF968182">
    <property type="protein sequence ID" value="GAP43786.1"/>
    <property type="molecule type" value="Genomic_DNA"/>
</dbReference>
<dbReference type="OrthoDB" id="9808591at2"/>
<evidence type="ECO:0000256" key="4">
    <source>
        <dbReference type="ARBA" id="ARBA00023004"/>
    </source>
</evidence>
<dbReference type="STRING" id="1678841.TBC1_111944"/>
<organism evidence="7">
    <name type="scientific">Lentimicrobium saccharophilum</name>
    <dbReference type="NCBI Taxonomy" id="1678841"/>
    <lineage>
        <taxon>Bacteria</taxon>
        <taxon>Pseudomonadati</taxon>
        <taxon>Bacteroidota</taxon>
        <taxon>Bacteroidia</taxon>
        <taxon>Bacteroidales</taxon>
        <taxon>Lentimicrobiaceae</taxon>
        <taxon>Lentimicrobium</taxon>
    </lineage>
</organism>
<keyword evidence="5" id="KW-0411">Iron-sulfur</keyword>
<gene>
    <name evidence="7" type="ORF">TBC1_111944</name>
</gene>
<dbReference type="InterPro" id="IPR023867">
    <property type="entry name" value="Sulphatase_maturase_rSAM"/>
</dbReference>
<evidence type="ECO:0000256" key="1">
    <source>
        <dbReference type="ARBA" id="ARBA00001966"/>
    </source>
</evidence>
<dbReference type="GO" id="GO:0016491">
    <property type="term" value="F:oxidoreductase activity"/>
    <property type="evidence" value="ECO:0007669"/>
    <property type="project" value="InterPro"/>
</dbReference>
<dbReference type="CDD" id="cd01335">
    <property type="entry name" value="Radical_SAM"/>
    <property type="match status" value="1"/>
</dbReference>
<dbReference type="SFLD" id="SFLDG01067">
    <property type="entry name" value="SPASM/twitch_domain_containing"/>
    <property type="match status" value="1"/>
</dbReference>
<dbReference type="SUPFAM" id="SSF102114">
    <property type="entry name" value="Radical SAM enzymes"/>
    <property type="match status" value="1"/>
</dbReference>
<comment type="cofactor">
    <cofactor evidence="1">
        <name>[4Fe-4S] cluster</name>
        <dbReference type="ChEBI" id="CHEBI:49883"/>
    </cofactor>
</comment>
<dbReference type="GO" id="GO:0046872">
    <property type="term" value="F:metal ion binding"/>
    <property type="evidence" value="ECO:0007669"/>
    <property type="project" value="UniProtKB-KW"/>
</dbReference>
<evidence type="ECO:0000256" key="5">
    <source>
        <dbReference type="ARBA" id="ARBA00023014"/>
    </source>
</evidence>
<dbReference type="Proteomes" id="UP000053091">
    <property type="component" value="Unassembled WGS sequence"/>
</dbReference>
<dbReference type="InterPro" id="IPR058240">
    <property type="entry name" value="rSAM_sf"/>
</dbReference>
<sequence length="438" mass="49288">MSDFLILSEAGVYAIPVREEDQAIAGGGMLLFSPLSGYVAAAERGEVMMLQKVISGGLPAATVPGAEQLLEGLFAFGRGQVLHHYREPGQGDTLSILPNQKCNFSCSYCYSAKGRSDSELSPEALRAMLKYFIDPARIEPCELNILIAGGGEPMLSWPLISAGLDYAADLAAESGFKLYIRIITNGSILNEEIIRTLLRHRIRVCVSFEILEELQQKQRGAFRKVHKHIRTLISRGIIPEIFTTITPAGVERMEEMLEAVHHSYPEVKKVNFDPVMDKRLFTGTEDLSAFYRSFVRNYFRAWEAFRDKGLETGNTILEKFSRLRDRFCPGYLCLTAEGTLSLCHKVSSPSDPAYDRYCYGSVTLSGKPDMDQVKFDRLLQYNAAHFSECNDCFARWHCGGGCLACRDHFSVEQLLEVCNFHRDMLYNLLIRKPKNHCM</sequence>
<dbReference type="InterPro" id="IPR007197">
    <property type="entry name" value="rSAM"/>
</dbReference>
<dbReference type="SFLD" id="SFLDS00029">
    <property type="entry name" value="Radical_SAM"/>
    <property type="match status" value="1"/>
</dbReference>
<dbReference type="PROSITE" id="PS51918">
    <property type="entry name" value="RADICAL_SAM"/>
    <property type="match status" value="1"/>
</dbReference>